<evidence type="ECO:0000313" key="2">
    <source>
        <dbReference type="EMBL" id="CAL1360894.1"/>
    </source>
</evidence>
<name>A0AAV2CWJ1_9ROSI</name>
<dbReference type="Pfam" id="PF13966">
    <property type="entry name" value="zf-RVT"/>
    <property type="match status" value="1"/>
</dbReference>
<sequence length="200" mass="23269">MRDVISPWMKKQNSTVFWESKEMTVYSVCRVWETLRNRAPTISWYKLVWGRNCPPRFSLIVWLIMRNAIVIRDKLQKWGKIMDASCPLCGLAVENRDHLFVQCSFSRRLAAALKCQLMLHSDWEAMVSSMILVGNARTRDWHALIWCLLMTFIWKEQCGVTHGSPCRSPEQVAELIRMDLLFISCGNREIQDALVGLGYL</sequence>
<reference evidence="2 3" key="1">
    <citation type="submission" date="2024-04" db="EMBL/GenBank/DDBJ databases">
        <authorList>
            <person name="Fracassetti M."/>
        </authorList>
    </citation>
    <scope>NUCLEOTIDE SEQUENCE [LARGE SCALE GENOMIC DNA]</scope>
</reference>
<feature type="domain" description="Reverse transcriptase zinc-binding" evidence="1">
    <location>
        <begin position="26"/>
        <end position="108"/>
    </location>
</feature>
<evidence type="ECO:0000313" key="3">
    <source>
        <dbReference type="Proteomes" id="UP001497516"/>
    </source>
</evidence>
<dbReference type="EMBL" id="OZ034814">
    <property type="protein sequence ID" value="CAL1360894.1"/>
    <property type="molecule type" value="Genomic_DNA"/>
</dbReference>
<proteinExistence type="predicted"/>
<dbReference type="AlphaFoldDB" id="A0AAV2CWJ1"/>
<keyword evidence="3" id="KW-1185">Reference proteome</keyword>
<evidence type="ECO:0000259" key="1">
    <source>
        <dbReference type="Pfam" id="PF13966"/>
    </source>
</evidence>
<gene>
    <name evidence="2" type="ORF">LTRI10_LOCUS8298</name>
</gene>
<protein>
    <recommendedName>
        <fullName evidence="1">Reverse transcriptase zinc-binding domain-containing protein</fullName>
    </recommendedName>
</protein>
<dbReference type="InterPro" id="IPR026960">
    <property type="entry name" value="RVT-Znf"/>
</dbReference>
<organism evidence="2 3">
    <name type="scientific">Linum trigynum</name>
    <dbReference type="NCBI Taxonomy" id="586398"/>
    <lineage>
        <taxon>Eukaryota</taxon>
        <taxon>Viridiplantae</taxon>
        <taxon>Streptophyta</taxon>
        <taxon>Embryophyta</taxon>
        <taxon>Tracheophyta</taxon>
        <taxon>Spermatophyta</taxon>
        <taxon>Magnoliopsida</taxon>
        <taxon>eudicotyledons</taxon>
        <taxon>Gunneridae</taxon>
        <taxon>Pentapetalae</taxon>
        <taxon>rosids</taxon>
        <taxon>fabids</taxon>
        <taxon>Malpighiales</taxon>
        <taxon>Linaceae</taxon>
        <taxon>Linum</taxon>
    </lineage>
</organism>
<dbReference type="Proteomes" id="UP001497516">
    <property type="component" value="Chromosome 10"/>
</dbReference>
<accession>A0AAV2CWJ1</accession>